<reference evidence="7 8" key="1">
    <citation type="submission" date="2012-02" db="EMBL/GenBank/DDBJ databases">
        <title>Complete sequence of chromosome of Singulisphaera acidiphila DSM 18658.</title>
        <authorList>
            <consortium name="US DOE Joint Genome Institute (JGI-PGF)"/>
            <person name="Lucas S."/>
            <person name="Copeland A."/>
            <person name="Lapidus A."/>
            <person name="Glavina del Rio T."/>
            <person name="Dalin E."/>
            <person name="Tice H."/>
            <person name="Bruce D."/>
            <person name="Goodwin L."/>
            <person name="Pitluck S."/>
            <person name="Peters L."/>
            <person name="Ovchinnikova G."/>
            <person name="Chertkov O."/>
            <person name="Kyrpides N."/>
            <person name="Mavromatis K."/>
            <person name="Ivanova N."/>
            <person name="Brettin T."/>
            <person name="Detter J.C."/>
            <person name="Han C."/>
            <person name="Larimer F."/>
            <person name="Land M."/>
            <person name="Hauser L."/>
            <person name="Markowitz V."/>
            <person name="Cheng J.-F."/>
            <person name="Hugenholtz P."/>
            <person name="Woyke T."/>
            <person name="Wu D."/>
            <person name="Tindall B."/>
            <person name="Pomrenke H."/>
            <person name="Brambilla E."/>
            <person name="Klenk H.-P."/>
            <person name="Eisen J.A."/>
        </authorList>
    </citation>
    <scope>NUCLEOTIDE SEQUENCE [LARGE SCALE GENOMIC DNA]</scope>
    <source>
        <strain evidence="8">ATCC BAA-1392 / DSM 18658 / VKM B-2454 / MOB10</strain>
    </source>
</reference>
<evidence type="ECO:0000259" key="6">
    <source>
        <dbReference type="PROSITE" id="PS51007"/>
    </source>
</evidence>
<dbReference type="InterPro" id="IPR013427">
    <property type="entry name" value="Haem-bd_dom_put"/>
</dbReference>
<proteinExistence type="predicted"/>
<dbReference type="AlphaFoldDB" id="L0DFR6"/>
<keyword evidence="5" id="KW-0732">Signal</keyword>
<dbReference type="GO" id="GO:0046872">
    <property type="term" value="F:metal ion binding"/>
    <property type="evidence" value="ECO:0007669"/>
    <property type="project" value="UniProtKB-KW"/>
</dbReference>
<dbReference type="SUPFAM" id="SSF46626">
    <property type="entry name" value="Cytochrome c"/>
    <property type="match status" value="1"/>
</dbReference>
<sequence length="970" mass="104175">MFLGNQAVRRSSRSVRWMLGALVALSGGASAAPPATKPLSPAEERATFRLIDPKLRIELIASEPDVASPVAIAWDENGRLFVAEMTDYPAGPRSGKLRMLEDLDRDGRYEVSRTFAEGLNFPNGVLPWAGGVLVTAAPDILFLKDNDGDGVADERRVVLTGFVEGNQQLRVNGLTWGADNWVYAANGRSDGSALRPGDPAEKEVPLRRHDFRFRPDTGEVEVVSGFSQFGLPRDDWGRRFPSWNTIPIRHAVIEERVLSRNPYLAESSSVATILDPADGGRVFPISPAPTTYNRESTAYFNATCGPTIYRGNVLGDAYRGNAFVCESLTNLVQRRVLDDRGATFLARRAEPDREFLASTDPSFRPVNLTTGPDGALYVVDFYREMVEHPQFVPEELRKSIEFRRWNNRGRLWRIGNQDVKLAPCPPLGKASTAELVAALEEPNGWCRDTAQRLIVERHDKEAIPALRKLAEAGSTPLGRIHAVWTLDGLGGLEDATLAKVLGDTSPGVRECAARLAAHRPGLAAALVKAADDPEVRVRFQAAIALGDLDDGRAPSALARIAARDADDDWVRLAVLSGLGEKAWPFLHALLVAQPGWLAATTPGQGQVLSSTAAILGARNRTEELHALAAQLTPTPDETTVAGRIALLVGLSDGLARAGRPLHELLKAGPAAGFEGIAALLDRAARSIASAEASPNDRAQSLTLLARCRPESAAAAIPALLLPGQAEVVQSASARAVAEVDSAELAGQILDEWASLPTRSRREVLTALTSSVRLADRLVGAIEDDVVSLTELAPADRDALRLTPDAALRSRVEKLLAASAPQDRTAVVKKFQPVLELTGDAGRGGELFAKNCQTCHQRQGRGFRVGPDLSGVAGRPPSALLKDILDPNADVSPDFATYLVITKRGQTLSGLLAEETASSLKLRGAEGIEQSVLRSEIEALRPSGRTLMPEGLEEALGMQGLADLIAFLKQS</sequence>
<dbReference type="InterPro" id="IPR016024">
    <property type="entry name" value="ARM-type_fold"/>
</dbReference>
<dbReference type="InterPro" id="IPR013428">
    <property type="entry name" value="Membrane-bound_put_N"/>
</dbReference>
<dbReference type="SUPFAM" id="SSF48371">
    <property type="entry name" value="ARM repeat"/>
    <property type="match status" value="1"/>
</dbReference>
<feature type="domain" description="Cytochrome c" evidence="6">
    <location>
        <begin position="838"/>
        <end position="970"/>
    </location>
</feature>
<dbReference type="Pfam" id="PF00034">
    <property type="entry name" value="Cytochrom_C"/>
    <property type="match status" value="1"/>
</dbReference>
<feature type="chain" id="PRO_5003940120" evidence="5">
    <location>
        <begin position="32"/>
        <end position="970"/>
    </location>
</feature>
<dbReference type="PANTHER" id="PTHR33546:SF1">
    <property type="entry name" value="LARGE, MULTIFUNCTIONAL SECRETED PROTEIN"/>
    <property type="match status" value="1"/>
</dbReference>
<dbReference type="NCBIfam" id="TIGR02603">
    <property type="entry name" value="CxxCH_TIGR02603"/>
    <property type="match status" value="1"/>
</dbReference>
<dbReference type="InterPro" id="IPR011042">
    <property type="entry name" value="6-blade_b-propeller_TolB-like"/>
</dbReference>
<keyword evidence="2 4" id="KW-0479">Metal-binding</keyword>
<keyword evidence="1 4" id="KW-0349">Heme</keyword>
<dbReference type="NCBIfam" id="TIGR02604">
    <property type="entry name" value="Piru_Ver_Nterm"/>
    <property type="match status" value="1"/>
</dbReference>
<dbReference type="InterPro" id="IPR011041">
    <property type="entry name" value="Quinoprot_gluc/sorb_DH_b-prop"/>
</dbReference>
<dbReference type="PROSITE" id="PS51007">
    <property type="entry name" value="CYTC"/>
    <property type="match status" value="1"/>
</dbReference>
<dbReference type="Gene3D" id="1.25.10.10">
    <property type="entry name" value="Leucine-rich Repeat Variant"/>
    <property type="match status" value="1"/>
</dbReference>
<dbReference type="KEGG" id="saci:Sinac_3229"/>
<dbReference type="InterPro" id="IPR036909">
    <property type="entry name" value="Cyt_c-like_dom_sf"/>
</dbReference>
<dbReference type="Pfam" id="PF23500">
    <property type="entry name" value="DUF7133"/>
    <property type="match status" value="1"/>
</dbReference>
<dbReference type="EMBL" id="CP003364">
    <property type="protein sequence ID" value="AGA27501.1"/>
    <property type="molecule type" value="Genomic_DNA"/>
</dbReference>
<dbReference type="Gene3D" id="1.10.760.10">
    <property type="entry name" value="Cytochrome c-like domain"/>
    <property type="match status" value="1"/>
</dbReference>
<evidence type="ECO:0000256" key="5">
    <source>
        <dbReference type="SAM" id="SignalP"/>
    </source>
</evidence>
<keyword evidence="8" id="KW-1185">Reference proteome</keyword>
<evidence type="ECO:0000256" key="4">
    <source>
        <dbReference type="PROSITE-ProRule" id="PRU00433"/>
    </source>
</evidence>
<gene>
    <name evidence="7" type="ordered locus">Sinac_3229</name>
</gene>
<dbReference type="InterPro" id="IPR055557">
    <property type="entry name" value="DUF7133"/>
</dbReference>
<dbReference type="Pfam" id="PF13646">
    <property type="entry name" value="HEAT_2"/>
    <property type="match status" value="1"/>
</dbReference>
<evidence type="ECO:0000313" key="8">
    <source>
        <dbReference type="Proteomes" id="UP000010798"/>
    </source>
</evidence>
<dbReference type="GO" id="GO:0009055">
    <property type="term" value="F:electron transfer activity"/>
    <property type="evidence" value="ECO:0007669"/>
    <property type="project" value="InterPro"/>
</dbReference>
<dbReference type="eggNOG" id="COG2133">
    <property type="taxonomic scope" value="Bacteria"/>
</dbReference>
<evidence type="ECO:0000256" key="1">
    <source>
        <dbReference type="ARBA" id="ARBA00022617"/>
    </source>
</evidence>
<keyword evidence="3 4" id="KW-0408">Iron</keyword>
<dbReference type="GO" id="GO:0020037">
    <property type="term" value="F:heme binding"/>
    <property type="evidence" value="ECO:0007669"/>
    <property type="project" value="InterPro"/>
</dbReference>
<dbReference type="SUPFAM" id="SSF50952">
    <property type="entry name" value="Soluble quinoprotein glucose dehydrogenase"/>
    <property type="match status" value="1"/>
</dbReference>
<dbReference type="Gene3D" id="2.120.10.30">
    <property type="entry name" value="TolB, C-terminal domain"/>
    <property type="match status" value="2"/>
</dbReference>
<dbReference type="eggNOG" id="COG3474">
    <property type="taxonomic scope" value="Bacteria"/>
</dbReference>
<dbReference type="eggNOG" id="COG1413">
    <property type="taxonomic scope" value="Bacteria"/>
</dbReference>
<dbReference type="InterPro" id="IPR009056">
    <property type="entry name" value="Cyt_c-like_dom"/>
</dbReference>
<evidence type="ECO:0000313" key="7">
    <source>
        <dbReference type="EMBL" id="AGA27501.1"/>
    </source>
</evidence>
<organism evidence="7 8">
    <name type="scientific">Singulisphaera acidiphila (strain ATCC BAA-1392 / DSM 18658 / VKM B-2454 / MOB10)</name>
    <dbReference type="NCBI Taxonomy" id="886293"/>
    <lineage>
        <taxon>Bacteria</taxon>
        <taxon>Pseudomonadati</taxon>
        <taxon>Planctomycetota</taxon>
        <taxon>Planctomycetia</taxon>
        <taxon>Isosphaerales</taxon>
        <taxon>Isosphaeraceae</taxon>
        <taxon>Singulisphaera</taxon>
    </lineage>
</organism>
<dbReference type="STRING" id="886293.Sinac_3229"/>
<dbReference type="InterPro" id="IPR011989">
    <property type="entry name" value="ARM-like"/>
</dbReference>
<protein>
    <submittedName>
        <fullName evidence="7">Putative membrane-bound dehydrogenase</fullName>
    </submittedName>
</protein>
<accession>L0DFR6</accession>
<feature type="signal peptide" evidence="5">
    <location>
        <begin position="1"/>
        <end position="31"/>
    </location>
</feature>
<dbReference type="Proteomes" id="UP000010798">
    <property type="component" value="Chromosome"/>
</dbReference>
<evidence type="ECO:0000256" key="2">
    <source>
        <dbReference type="ARBA" id="ARBA00022723"/>
    </source>
</evidence>
<dbReference type="HOGENOM" id="CLU_004500_1_0_0"/>
<name>L0DFR6_SINAD</name>
<dbReference type="PANTHER" id="PTHR33546">
    <property type="entry name" value="LARGE, MULTIFUNCTIONAL SECRETED PROTEIN-RELATED"/>
    <property type="match status" value="1"/>
</dbReference>
<evidence type="ECO:0000256" key="3">
    <source>
        <dbReference type="ARBA" id="ARBA00023004"/>
    </source>
</evidence>